<dbReference type="Gene3D" id="3.40.50.300">
    <property type="entry name" value="P-loop containing nucleotide triphosphate hydrolases"/>
    <property type="match status" value="1"/>
</dbReference>
<comment type="caution">
    <text evidence="4">The sequence shown here is derived from an EMBL/GenBank/DDBJ whole genome shotgun (WGS) entry which is preliminary data.</text>
</comment>
<evidence type="ECO:0000259" key="2">
    <source>
        <dbReference type="Pfam" id="PF05970"/>
    </source>
</evidence>
<dbReference type="GO" id="GO:0006281">
    <property type="term" value="P:DNA repair"/>
    <property type="evidence" value="ECO:0007669"/>
    <property type="project" value="UniProtKB-KW"/>
</dbReference>
<evidence type="ECO:0000313" key="5">
    <source>
        <dbReference type="Proteomes" id="UP000823749"/>
    </source>
</evidence>
<dbReference type="Pfam" id="PF21530">
    <property type="entry name" value="Pif1_2B_dom"/>
    <property type="match status" value="1"/>
</dbReference>
<keyword evidence="1" id="KW-0234">DNA repair</keyword>
<evidence type="ECO:0000256" key="1">
    <source>
        <dbReference type="RuleBase" id="RU363044"/>
    </source>
</evidence>
<proteinExistence type="inferred from homology"/>
<feature type="domain" description="DNA helicase Pif1-like 2B" evidence="3">
    <location>
        <begin position="187"/>
        <end position="232"/>
    </location>
</feature>
<evidence type="ECO:0000313" key="4">
    <source>
        <dbReference type="EMBL" id="KAG5544392.1"/>
    </source>
</evidence>
<comment type="catalytic activity">
    <reaction evidence="1">
        <text>ATP + H2O = ADP + phosphate + H(+)</text>
        <dbReference type="Rhea" id="RHEA:13065"/>
        <dbReference type="ChEBI" id="CHEBI:15377"/>
        <dbReference type="ChEBI" id="CHEBI:15378"/>
        <dbReference type="ChEBI" id="CHEBI:30616"/>
        <dbReference type="ChEBI" id="CHEBI:43474"/>
        <dbReference type="ChEBI" id="CHEBI:456216"/>
        <dbReference type="EC" id="5.6.2.3"/>
    </reaction>
</comment>
<dbReference type="SUPFAM" id="SSF52540">
    <property type="entry name" value="P-loop containing nucleoside triphosphate hydrolases"/>
    <property type="match status" value="1"/>
</dbReference>
<organism evidence="4 5">
    <name type="scientific">Rhododendron griersonianum</name>
    <dbReference type="NCBI Taxonomy" id="479676"/>
    <lineage>
        <taxon>Eukaryota</taxon>
        <taxon>Viridiplantae</taxon>
        <taxon>Streptophyta</taxon>
        <taxon>Embryophyta</taxon>
        <taxon>Tracheophyta</taxon>
        <taxon>Spermatophyta</taxon>
        <taxon>Magnoliopsida</taxon>
        <taxon>eudicotyledons</taxon>
        <taxon>Gunneridae</taxon>
        <taxon>Pentapetalae</taxon>
        <taxon>asterids</taxon>
        <taxon>Ericales</taxon>
        <taxon>Ericaceae</taxon>
        <taxon>Ericoideae</taxon>
        <taxon>Rhodoreae</taxon>
        <taxon>Rhododendron</taxon>
    </lineage>
</organism>
<dbReference type="EC" id="5.6.2.3" evidence="1"/>
<name>A0AAV6JW45_9ERIC</name>
<dbReference type="PANTHER" id="PTHR10492">
    <property type="match status" value="1"/>
</dbReference>
<accession>A0AAV6JW45</accession>
<dbReference type="EMBL" id="JACTNZ010000006">
    <property type="protein sequence ID" value="KAG5544392.1"/>
    <property type="molecule type" value="Genomic_DNA"/>
</dbReference>
<keyword evidence="1" id="KW-0227">DNA damage</keyword>
<gene>
    <name evidence="4" type="ORF">RHGRI_016970</name>
</gene>
<protein>
    <recommendedName>
        <fullName evidence="1">ATP-dependent DNA helicase</fullName>
        <ecNumber evidence="1">5.6.2.3</ecNumber>
    </recommendedName>
</protein>
<dbReference type="GO" id="GO:0006310">
    <property type="term" value="P:DNA recombination"/>
    <property type="evidence" value="ECO:0007669"/>
    <property type="project" value="UniProtKB-KW"/>
</dbReference>
<keyword evidence="1" id="KW-0233">DNA recombination</keyword>
<dbReference type="CDD" id="cd18809">
    <property type="entry name" value="SF1_C_RecD"/>
    <property type="match status" value="1"/>
</dbReference>
<comment type="cofactor">
    <cofactor evidence="1">
        <name>Mg(2+)</name>
        <dbReference type="ChEBI" id="CHEBI:18420"/>
    </cofactor>
</comment>
<dbReference type="Pfam" id="PF05970">
    <property type="entry name" value="PIF1"/>
    <property type="match status" value="1"/>
</dbReference>
<keyword evidence="5" id="KW-1185">Reference proteome</keyword>
<reference evidence="4 5" key="1">
    <citation type="submission" date="2020-08" db="EMBL/GenBank/DDBJ databases">
        <title>Plant Genome Project.</title>
        <authorList>
            <person name="Zhang R.-G."/>
        </authorList>
    </citation>
    <scope>NUCLEOTIDE SEQUENCE [LARGE SCALE GENOMIC DNA]</scope>
    <source>
        <strain evidence="4">WSP0</strain>
        <tissue evidence="4">Leaf</tissue>
    </source>
</reference>
<sequence length="356" mass="40019">MAKKETIEALDWLLRDLAENDILFGGKVVVLGGDFRQVLPVIPKGTKIDCMNASLVRSYIWQSLIKFKLKENMRAKTDPAFSRYILQVGNGLEEENEVGEIKLPSSLILEPNTQVPPLEQLIQFVFPSFDLHRLDPLSLTDSAILTPKNQAVDEINEVMIGKFPGKEHTYLSFDETSDPTQQGLYIDFLNFVTPQGMPSHRLNLKKNSPILLLRNINPSQGLCNGTRLICKEFRSHLIVAQIAVGERKGATVFIPRIPLQPNDPQHYPVQFTRRQFPIRACFAMTINKSQGQTLATAGIYLPEAIFAHGQLYVALSRATTATKIRVHLGQSENPMLSSYCTKNIVYKELLEEANCL</sequence>
<dbReference type="Proteomes" id="UP000823749">
    <property type="component" value="Chromosome 6"/>
</dbReference>
<feature type="domain" description="DNA helicase Pif1-like DEAD-box helicase" evidence="2">
    <location>
        <begin position="1"/>
        <end position="95"/>
    </location>
</feature>
<keyword evidence="1" id="KW-0378">Hydrolase</keyword>
<dbReference type="GO" id="GO:0000723">
    <property type="term" value="P:telomere maintenance"/>
    <property type="evidence" value="ECO:0007669"/>
    <property type="project" value="InterPro"/>
</dbReference>
<evidence type="ECO:0000259" key="3">
    <source>
        <dbReference type="Pfam" id="PF21530"/>
    </source>
</evidence>
<dbReference type="GO" id="GO:0043139">
    <property type="term" value="F:5'-3' DNA helicase activity"/>
    <property type="evidence" value="ECO:0007669"/>
    <property type="project" value="UniProtKB-EC"/>
</dbReference>
<dbReference type="InterPro" id="IPR010285">
    <property type="entry name" value="DNA_helicase_pif1-like_DEAD"/>
</dbReference>
<keyword evidence="1" id="KW-0347">Helicase</keyword>
<dbReference type="InterPro" id="IPR049163">
    <property type="entry name" value="Pif1-like_2B_dom"/>
</dbReference>
<dbReference type="GO" id="GO:0005524">
    <property type="term" value="F:ATP binding"/>
    <property type="evidence" value="ECO:0007669"/>
    <property type="project" value="UniProtKB-KW"/>
</dbReference>
<dbReference type="AlphaFoldDB" id="A0AAV6JW45"/>
<keyword evidence="1" id="KW-0067">ATP-binding</keyword>
<comment type="similarity">
    <text evidence="1">Belongs to the helicase family.</text>
</comment>
<dbReference type="PANTHER" id="PTHR10492:SF57">
    <property type="entry name" value="ATP-DEPENDENT DNA HELICASE"/>
    <property type="match status" value="1"/>
</dbReference>
<keyword evidence="1" id="KW-0547">Nucleotide-binding</keyword>
<dbReference type="GO" id="GO:0016787">
    <property type="term" value="F:hydrolase activity"/>
    <property type="evidence" value="ECO:0007669"/>
    <property type="project" value="UniProtKB-KW"/>
</dbReference>
<dbReference type="InterPro" id="IPR027417">
    <property type="entry name" value="P-loop_NTPase"/>
</dbReference>